<proteinExistence type="predicted"/>
<sequence>MKRILLSILIVVLSITIFGAFSVGLNGLGVFVTYDVSPSRGIIIVPDLSNLLTILGSLDLRASFGLFHAGLAVPFIQYAINLETSERSISPVPFAMIYLYGGLHLGNSIYALADVGMTVTGPFAGIPLLRIGGGINLGKHWFFEAGFMKWLAPVDMSYKNFDLEFGYEF</sequence>
<evidence type="ECO:0000313" key="1">
    <source>
        <dbReference type="EMBL" id="OAA31103.1"/>
    </source>
</evidence>
<dbReference type="STRING" id="1453497.AT15_09000"/>
<dbReference type="OrthoDB" id="9847931at2"/>
<reference evidence="1 2" key="1">
    <citation type="submission" date="2014-02" db="EMBL/GenBank/DDBJ databases">
        <title>Kosmotoga genome sequencing.</title>
        <authorList>
            <person name="Pollo S.M."/>
            <person name="Charchuk R."/>
            <person name="Nesbo C.L."/>
        </authorList>
    </citation>
    <scope>NUCLEOTIDE SEQUENCE [LARGE SCALE GENOMIC DNA]</scope>
    <source>
        <strain evidence="1 2">S304</strain>
    </source>
</reference>
<protein>
    <submittedName>
        <fullName evidence="1">Uncharacterized protein</fullName>
    </submittedName>
</protein>
<comment type="caution">
    <text evidence="1">The sequence shown here is derived from an EMBL/GenBank/DDBJ whole genome shotgun (WGS) entry which is preliminary data.</text>
</comment>
<organism evidence="1 2">
    <name type="scientific">Kosmotoga arenicorallina S304</name>
    <dbReference type="NCBI Taxonomy" id="1453497"/>
    <lineage>
        <taxon>Bacteria</taxon>
        <taxon>Thermotogati</taxon>
        <taxon>Thermotogota</taxon>
        <taxon>Thermotogae</taxon>
        <taxon>Kosmotogales</taxon>
        <taxon>Kosmotogaceae</taxon>
        <taxon>Kosmotoga</taxon>
    </lineage>
</organism>
<dbReference type="Proteomes" id="UP000077339">
    <property type="component" value="Unassembled WGS sequence"/>
</dbReference>
<dbReference type="RefSeq" id="WP_068346946.1">
    <property type="nucleotide sequence ID" value="NZ_JFHK01000005.1"/>
</dbReference>
<dbReference type="PATRIC" id="fig|1453497.3.peg.1783"/>
<dbReference type="EMBL" id="JFHK01000005">
    <property type="protein sequence ID" value="OAA31103.1"/>
    <property type="molecule type" value="Genomic_DNA"/>
</dbReference>
<accession>A0A176K257</accession>
<keyword evidence="2" id="KW-1185">Reference proteome</keyword>
<dbReference type="AlphaFoldDB" id="A0A176K257"/>
<gene>
    <name evidence="1" type="ORF">AT15_09000</name>
</gene>
<evidence type="ECO:0000313" key="2">
    <source>
        <dbReference type="Proteomes" id="UP000077339"/>
    </source>
</evidence>
<name>A0A176K257_9BACT</name>